<dbReference type="Proteomes" id="UP000626092">
    <property type="component" value="Unassembled WGS sequence"/>
</dbReference>
<evidence type="ECO:0000313" key="1">
    <source>
        <dbReference type="EMBL" id="KAF7150458.1"/>
    </source>
</evidence>
<dbReference type="AlphaFoldDB" id="A0A834HAC9"/>
<name>A0A834HAC9_RHOSS</name>
<evidence type="ECO:0000313" key="2">
    <source>
        <dbReference type="Proteomes" id="UP000626092"/>
    </source>
</evidence>
<dbReference type="EMBL" id="WJXA01000002">
    <property type="protein sequence ID" value="KAF7150458.1"/>
    <property type="molecule type" value="Genomic_DNA"/>
</dbReference>
<dbReference type="OrthoDB" id="1932527at2759"/>
<organism evidence="1 2">
    <name type="scientific">Rhododendron simsii</name>
    <name type="common">Sims's rhododendron</name>
    <dbReference type="NCBI Taxonomy" id="118357"/>
    <lineage>
        <taxon>Eukaryota</taxon>
        <taxon>Viridiplantae</taxon>
        <taxon>Streptophyta</taxon>
        <taxon>Embryophyta</taxon>
        <taxon>Tracheophyta</taxon>
        <taxon>Spermatophyta</taxon>
        <taxon>Magnoliopsida</taxon>
        <taxon>eudicotyledons</taxon>
        <taxon>Gunneridae</taxon>
        <taxon>Pentapetalae</taxon>
        <taxon>asterids</taxon>
        <taxon>Ericales</taxon>
        <taxon>Ericaceae</taxon>
        <taxon>Ericoideae</taxon>
        <taxon>Rhodoreae</taxon>
        <taxon>Rhododendron</taxon>
    </lineage>
</organism>
<proteinExistence type="predicted"/>
<evidence type="ECO:0008006" key="3">
    <source>
        <dbReference type="Google" id="ProtNLM"/>
    </source>
</evidence>
<sequence>MEEMNKRLIRSVTLNEVHSALFQMDPNTSPGPDDMTTGFFQKYWEVLGRDLTDAIQSFMFSGKLLKGVGICSAFKGLRQGDPLSPFLFLLCGEGLSTLLQQAEENRSIKGGIANIKRILELYGRASGQLINYAKSCCFSSSNTTAHVWDRLSQLLSIRRDTHLGNYLGLPTDLSQTRYKVFSYMKDGLRGKTDGWNEVFLNLAGKEVMLKSVALALPSYAMSCVKLPAKLCNELNVMMAKLWWGS</sequence>
<keyword evidence="2" id="KW-1185">Reference proteome</keyword>
<dbReference type="PANTHER" id="PTHR33116:SF86">
    <property type="entry name" value="REVERSE TRANSCRIPTASE DOMAIN-CONTAINING PROTEIN"/>
    <property type="match status" value="1"/>
</dbReference>
<protein>
    <recommendedName>
        <fullName evidence="3">Reverse transcriptase domain-containing protein</fullName>
    </recommendedName>
</protein>
<accession>A0A834HAC9</accession>
<comment type="caution">
    <text evidence="1">The sequence shown here is derived from an EMBL/GenBank/DDBJ whole genome shotgun (WGS) entry which is preliminary data.</text>
</comment>
<dbReference type="PANTHER" id="PTHR33116">
    <property type="entry name" value="REVERSE TRANSCRIPTASE ZINC-BINDING DOMAIN-CONTAINING PROTEIN-RELATED-RELATED"/>
    <property type="match status" value="1"/>
</dbReference>
<reference evidence="1" key="1">
    <citation type="submission" date="2019-11" db="EMBL/GenBank/DDBJ databases">
        <authorList>
            <person name="Liu Y."/>
            <person name="Hou J."/>
            <person name="Li T.-Q."/>
            <person name="Guan C.-H."/>
            <person name="Wu X."/>
            <person name="Wu H.-Z."/>
            <person name="Ling F."/>
            <person name="Zhang R."/>
            <person name="Shi X.-G."/>
            <person name="Ren J.-P."/>
            <person name="Chen E.-F."/>
            <person name="Sun J.-M."/>
        </authorList>
    </citation>
    <scope>NUCLEOTIDE SEQUENCE</scope>
    <source>
        <strain evidence="1">Adult_tree_wgs_1</strain>
        <tissue evidence="1">Leaves</tissue>
    </source>
</reference>
<gene>
    <name evidence="1" type="ORF">RHSIM_Rhsim02G0113700</name>
</gene>